<feature type="transmembrane region" description="Helical" evidence="19">
    <location>
        <begin position="778"/>
        <end position="796"/>
    </location>
</feature>
<dbReference type="Pfam" id="PF00690">
    <property type="entry name" value="Cation_ATPase_N"/>
    <property type="match status" value="1"/>
</dbReference>
<dbReference type="InterPro" id="IPR008250">
    <property type="entry name" value="ATPase_P-typ_transduc_dom_A_sf"/>
</dbReference>
<comment type="catalytic activity">
    <reaction evidence="17">
        <text>Mg(2+)(out) + ATP + H2O = Mg(2+)(in) + ADP + phosphate + H(+)</text>
        <dbReference type="Rhea" id="RHEA:10260"/>
        <dbReference type="ChEBI" id="CHEBI:15377"/>
        <dbReference type="ChEBI" id="CHEBI:15378"/>
        <dbReference type="ChEBI" id="CHEBI:18420"/>
        <dbReference type="ChEBI" id="CHEBI:30616"/>
        <dbReference type="ChEBI" id="CHEBI:43474"/>
        <dbReference type="ChEBI" id="CHEBI:456216"/>
        <dbReference type="EC" id="7.2.2.14"/>
    </reaction>
</comment>
<keyword evidence="14 19" id="KW-1133">Transmembrane helix</keyword>
<dbReference type="PRINTS" id="PR01836">
    <property type="entry name" value="MGATPASE"/>
</dbReference>
<dbReference type="InterPro" id="IPR023298">
    <property type="entry name" value="ATPase_P-typ_TM_dom_sf"/>
</dbReference>
<dbReference type="EMBL" id="JADJZA010000001">
    <property type="protein sequence ID" value="MBK9296330.1"/>
    <property type="molecule type" value="Genomic_DNA"/>
</dbReference>
<keyword evidence="12" id="KW-0460">Magnesium</keyword>
<comment type="caution">
    <text evidence="21">The sequence shown here is derived from an EMBL/GenBank/DDBJ whole genome shotgun (WGS) entry which is preliminary data.</text>
</comment>
<dbReference type="PROSITE" id="PS00154">
    <property type="entry name" value="ATPASE_E1_E2"/>
    <property type="match status" value="1"/>
</dbReference>
<dbReference type="SUPFAM" id="SSF56784">
    <property type="entry name" value="HAD-like"/>
    <property type="match status" value="1"/>
</dbReference>
<dbReference type="InterPro" id="IPR018303">
    <property type="entry name" value="ATPase_P-typ_P_site"/>
</dbReference>
<dbReference type="SUPFAM" id="SSF81665">
    <property type="entry name" value="Calcium ATPase, transmembrane domain M"/>
    <property type="match status" value="1"/>
</dbReference>
<evidence type="ECO:0000256" key="14">
    <source>
        <dbReference type="ARBA" id="ARBA00022989"/>
    </source>
</evidence>
<evidence type="ECO:0000256" key="9">
    <source>
        <dbReference type="ARBA" id="ARBA00022692"/>
    </source>
</evidence>
<dbReference type="Gene3D" id="2.70.150.10">
    <property type="entry name" value="Calcium-transporting ATPase, cytoplasmic transduction domain A"/>
    <property type="match status" value="1"/>
</dbReference>
<feature type="transmembrane region" description="Helical" evidence="19">
    <location>
        <begin position="252"/>
        <end position="272"/>
    </location>
</feature>
<evidence type="ECO:0000256" key="8">
    <source>
        <dbReference type="ARBA" id="ARBA00022553"/>
    </source>
</evidence>
<gene>
    <name evidence="21" type="primary">mgtA</name>
    <name evidence="21" type="ORF">IPN02_05585</name>
</gene>
<name>A0A936N9U6_9ACTN</name>
<evidence type="ECO:0000256" key="3">
    <source>
        <dbReference type="ARBA" id="ARBA00008746"/>
    </source>
</evidence>
<feature type="domain" description="Cation-transporting P-type ATPase N-terminal" evidence="20">
    <location>
        <begin position="14"/>
        <end position="86"/>
    </location>
</feature>
<evidence type="ECO:0000256" key="2">
    <source>
        <dbReference type="ARBA" id="ARBA00004429"/>
    </source>
</evidence>
<dbReference type="SFLD" id="SFLDS00003">
    <property type="entry name" value="Haloacid_Dehalogenase"/>
    <property type="match status" value="1"/>
</dbReference>
<feature type="transmembrane region" description="Helical" evidence="19">
    <location>
        <begin position="808"/>
        <end position="828"/>
    </location>
</feature>
<evidence type="ECO:0000256" key="7">
    <source>
        <dbReference type="ARBA" id="ARBA00022519"/>
    </source>
</evidence>
<keyword evidence="15 19" id="KW-0472">Membrane</keyword>
<dbReference type="InterPro" id="IPR036412">
    <property type="entry name" value="HAD-like_sf"/>
</dbReference>
<dbReference type="AlphaFoldDB" id="A0A936N9U6"/>
<dbReference type="InterPro" id="IPR059000">
    <property type="entry name" value="ATPase_P-type_domA"/>
</dbReference>
<feature type="transmembrane region" description="Helical" evidence="19">
    <location>
        <begin position="717"/>
        <end position="740"/>
    </location>
</feature>
<keyword evidence="10" id="KW-0547">Nucleotide-binding</keyword>
<sequence>MMIFVDMTAPTIDTAATMTADEVLLAVDSCRGGLDRSEVDRRVAVFGPNAIRSHHASALSVLGRQLNSPLLWLLFAAAAISAFVGEGLDAMIIAVILAASVALGFVNEFRAERAAQALHSGIRHVVTAVRDGVPVSVEVTHLVPGDVIHLEMGSVVPADVRLLSTVELECDESILTGEPEPAVKSVEPAVTGAPLAELASCAFMGTVVRSGSAEAVVVSTGRSTRFGEIAAGLGEQQPRTDFQRGLGRFSALLAKVGGVLSVAILAGNVALGRPLIDAVLFSLAIAVGITPQLLPAVVSMSLATGSRRLAERKVLVKRLVCIEDLGDMDVLFTDKTGTLTDGHISFDRAMDATGEPNDDVLALGLVCNEATVTEGEAVGGNSLDVALWETPAAELVSIDDFRRRAVAPFDHDRRCVSVLVDHGEKRLIITKGAPEAVLQRCASVDDTARDVLDIQFSAGLRVVAVATRPAAGASEVHASDEHDLELRGFLVFFDLPKESAAASIARLAELGIGLKVVTGDNPRVAATMCTSIGIEVHNTLTGPELDALDDDQLQAAVGDTTVFARVSPAQKARVVEAQRSAGSAVAFLGDGVNDALAIHHADVGISVDSATDVAKDAADIILLERDLGVVADGVEEGRRIFANTIKYVLMGTSSNFGNMFSVTVAAAFLPFLPMLPFQILLNNLLYDTSQLAIPTDHVDAEQLTRPSHWDIAFIRRFMFRFGPISSLYDFATFAVMLWVFHAAAPLFRAGWFVESLATQCLIVFVIRTRRIPFFRSRPSRPLLISVLAVVAIGIAIPESPLGSPLGFSSLPLGFFAVLVGFVIAYLASIEVAKYFFYRAHETRADRPLRRGRAHRVHRRAARFSHGGTLGST</sequence>
<dbReference type="PANTHER" id="PTHR42861">
    <property type="entry name" value="CALCIUM-TRANSPORTING ATPASE"/>
    <property type="match status" value="1"/>
</dbReference>
<dbReference type="GO" id="GO:0005886">
    <property type="term" value="C:plasma membrane"/>
    <property type="evidence" value="ECO:0007669"/>
    <property type="project" value="UniProtKB-SubCell"/>
</dbReference>
<dbReference type="SFLD" id="SFLDF00027">
    <property type="entry name" value="p-type_atpase"/>
    <property type="match status" value="1"/>
</dbReference>
<evidence type="ECO:0000313" key="21">
    <source>
        <dbReference type="EMBL" id="MBK9296330.1"/>
    </source>
</evidence>
<accession>A0A936N9U6</accession>
<evidence type="ECO:0000256" key="18">
    <source>
        <dbReference type="ARBA" id="ARBA00049360"/>
    </source>
</evidence>
<dbReference type="Pfam" id="PF00689">
    <property type="entry name" value="Cation_ATPase_C"/>
    <property type="match status" value="1"/>
</dbReference>
<dbReference type="InterPro" id="IPR006068">
    <property type="entry name" value="ATPase_P-typ_cation-transptr_C"/>
</dbReference>
<comment type="catalytic activity">
    <reaction evidence="18">
        <text>ATP + H2O = ADP + phosphate + H(+)</text>
        <dbReference type="Rhea" id="RHEA:13065"/>
        <dbReference type="ChEBI" id="CHEBI:15377"/>
        <dbReference type="ChEBI" id="CHEBI:15378"/>
        <dbReference type="ChEBI" id="CHEBI:30616"/>
        <dbReference type="ChEBI" id="CHEBI:43474"/>
        <dbReference type="ChEBI" id="CHEBI:456216"/>
    </reaction>
</comment>
<dbReference type="SUPFAM" id="SSF81653">
    <property type="entry name" value="Calcium ATPase, transduction domain A"/>
    <property type="match status" value="1"/>
</dbReference>
<comment type="subcellular location">
    <subcellularLocation>
        <location evidence="2">Cell inner membrane</location>
        <topology evidence="2">Multi-pass membrane protein</topology>
    </subcellularLocation>
</comment>
<dbReference type="NCBIfam" id="TIGR01494">
    <property type="entry name" value="ATPase_P-type"/>
    <property type="match status" value="2"/>
</dbReference>
<evidence type="ECO:0000256" key="1">
    <source>
        <dbReference type="ARBA" id="ARBA00003954"/>
    </source>
</evidence>
<dbReference type="SMART" id="SM00831">
    <property type="entry name" value="Cation_ATPase_N"/>
    <property type="match status" value="1"/>
</dbReference>
<dbReference type="Pfam" id="PF00702">
    <property type="entry name" value="Hydrolase"/>
    <property type="match status" value="1"/>
</dbReference>
<dbReference type="Gene3D" id="3.40.50.1000">
    <property type="entry name" value="HAD superfamily/HAD-like"/>
    <property type="match status" value="1"/>
</dbReference>
<dbReference type="SFLD" id="SFLDG00002">
    <property type="entry name" value="C1.7:_P-type_atpase_like"/>
    <property type="match status" value="1"/>
</dbReference>
<evidence type="ECO:0000256" key="11">
    <source>
        <dbReference type="ARBA" id="ARBA00022840"/>
    </source>
</evidence>
<dbReference type="Pfam" id="PF00122">
    <property type="entry name" value="E1-E2_ATPase"/>
    <property type="match status" value="1"/>
</dbReference>
<dbReference type="InterPro" id="IPR023214">
    <property type="entry name" value="HAD_sf"/>
</dbReference>
<evidence type="ECO:0000259" key="20">
    <source>
        <dbReference type="SMART" id="SM00831"/>
    </source>
</evidence>
<comment type="function">
    <text evidence="1">Mediates magnesium influx to the cytosol.</text>
</comment>
<dbReference type="InterPro" id="IPR023299">
    <property type="entry name" value="ATPase_P-typ_cyto_dom_N"/>
</dbReference>
<evidence type="ECO:0000256" key="5">
    <source>
        <dbReference type="ARBA" id="ARBA00013555"/>
    </source>
</evidence>
<feature type="transmembrane region" description="Helical" evidence="19">
    <location>
        <begin position="746"/>
        <end position="766"/>
    </location>
</feature>
<organism evidence="21 22">
    <name type="scientific">Candidatus Neomicrothrix subdominans</name>
    <dbReference type="NCBI Taxonomy" id="2954438"/>
    <lineage>
        <taxon>Bacteria</taxon>
        <taxon>Bacillati</taxon>
        <taxon>Actinomycetota</taxon>
        <taxon>Acidimicrobiia</taxon>
        <taxon>Acidimicrobiales</taxon>
        <taxon>Microthrixaceae</taxon>
        <taxon>Candidatus Neomicrothrix</taxon>
    </lineage>
</organism>
<dbReference type="InterPro" id="IPR044492">
    <property type="entry name" value="P_typ_ATPase_HD_dom"/>
</dbReference>
<evidence type="ECO:0000256" key="10">
    <source>
        <dbReference type="ARBA" id="ARBA00022741"/>
    </source>
</evidence>
<evidence type="ECO:0000256" key="16">
    <source>
        <dbReference type="ARBA" id="ARBA00029806"/>
    </source>
</evidence>
<evidence type="ECO:0000256" key="4">
    <source>
        <dbReference type="ARBA" id="ARBA00012786"/>
    </source>
</evidence>
<dbReference type="EC" id="7.2.2.14" evidence="4"/>
<protein>
    <recommendedName>
        <fullName evidence="5">Magnesium-transporting ATPase, P-type 1</fullName>
        <ecNumber evidence="4">7.2.2.14</ecNumber>
    </recommendedName>
    <alternativeName>
        <fullName evidence="16">Mg(2+) transport ATPase, P-type 1</fullName>
    </alternativeName>
</protein>
<keyword evidence="9 19" id="KW-0812">Transmembrane</keyword>
<evidence type="ECO:0000313" key="22">
    <source>
        <dbReference type="Proteomes" id="UP000727993"/>
    </source>
</evidence>
<evidence type="ECO:0000256" key="17">
    <source>
        <dbReference type="ARBA" id="ARBA00047295"/>
    </source>
</evidence>
<keyword evidence="13" id="KW-1278">Translocase</keyword>
<dbReference type="Gene3D" id="3.40.1110.10">
    <property type="entry name" value="Calcium-transporting ATPase, cytoplasmic domain N"/>
    <property type="match status" value="1"/>
</dbReference>
<keyword evidence="8" id="KW-0597">Phosphoprotein</keyword>
<evidence type="ECO:0000256" key="15">
    <source>
        <dbReference type="ARBA" id="ARBA00023136"/>
    </source>
</evidence>
<keyword evidence="6" id="KW-1003">Cell membrane</keyword>
<keyword evidence="7" id="KW-0997">Cell inner membrane</keyword>
<comment type="similarity">
    <text evidence="3">Belongs to the cation transport ATPase (P-type) (TC 3.A.3) family. Type IIIB subfamily.</text>
</comment>
<dbReference type="GO" id="GO:0005524">
    <property type="term" value="F:ATP binding"/>
    <property type="evidence" value="ECO:0007669"/>
    <property type="project" value="UniProtKB-KW"/>
</dbReference>
<feature type="transmembrane region" description="Helical" evidence="19">
    <location>
        <begin position="66"/>
        <end position="84"/>
    </location>
</feature>
<dbReference type="NCBIfam" id="TIGR01524">
    <property type="entry name" value="ATPase-IIIB_Mg"/>
    <property type="match status" value="1"/>
</dbReference>
<evidence type="ECO:0000256" key="13">
    <source>
        <dbReference type="ARBA" id="ARBA00022967"/>
    </source>
</evidence>
<feature type="transmembrane region" description="Helical" evidence="19">
    <location>
        <begin position="90"/>
        <end position="106"/>
    </location>
</feature>
<dbReference type="Proteomes" id="UP000727993">
    <property type="component" value="Unassembled WGS sequence"/>
</dbReference>
<reference evidence="21 22" key="1">
    <citation type="submission" date="2020-10" db="EMBL/GenBank/DDBJ databases">
        <title>Connecting structure to function with the recovery of over 1000 high-quality activated sludge metagenome-assembled genomes encoding full-length rRNA genes using long-read sequencing.</title>
        <authorList>
            <person name="Singleton C.M."/>
            <person name="Petriglieri F."/>
            <person name="Kristensen J.M."/>
            <person name="Kirkegaard R.H."/>
            <person name="Michaelsen T.Y."/>
            <person name="Andersen M.H."/>
            <person name="Karst S.M."/>
            <person name="Dueholm M.S."/>
            <person name="Nielsen P.H."/>
            <person name="Albertsen M."/>
        </authorList>
    </citation>
    <scope>NUCLEOTIDE SEQUENCE [LARGE SCALE GENOMIC DNA]</scope>
    <source>
        <strain evidence="21">Lyne_18-Q3-R50-59_MAXAC.006</strain>
    </source>
</reference>
<dbReference type="InterPro" id="IPR004014">
    <property type="entry name" value="ATPase_P-typ_cation-transptr_N"/>
</dbReference>
<keyword evidence="11" id="KW-0067">ATP-binding</keyword>
<evidence type="ECO:0000256" key="19">
    <source>
        <dbReference type="SAM" id="Phobius"/>
    </source>
</evidence>
<evidence type="ECO:0000256" key="12">
    <source>
        <dbReference type="ARBA" id="ARBA00022842"/>
    </source>
</evidence>
<dbReference type="GO" id="GO:0016887">
    <property type="term" value="F:ATP hydrolysis activity"/>
    <property type="evidence" value="ECO:0007669"/>
    <property type="project" value="InterPro"/>
</dbReference>
<dbReference type="Gene3D" id="1.20.1110.10">
    <property type="entry name" value="Calcium-transporting ATPase, transmembrane domain"/>
    <property type="match status" value="1"/>
</dbReference>
<dbReference type="InterPro" id="IPR001757">
    <property type="entry name" value="P_typ_ATPase"/>
</dbReference>
<dbReference type="GO" id="GO:0015444">
    <property type="term" value="F:P-type magnesium transporter activity"/>
    <property type="evidence" value="ECO:0007669"/>
    <property type="project" value="UniProtKB-EC"/>
</dbReference>
<proteinExistence type="inferred from homology"/>
<evidence type="ECO:0000256" key="6">
    <source>
        <dbReference type="ARBA" id="ARBA00022475"/>
    </source>
</evidence>
<dbReference type="InterPro" id="IPR006415">
    <property type="entry name" value="P-type_ATPase_IIIB"/>
</dbReference>